<dbReference type="InterPro" id="IPR025711">
    <property type="entry name" value="PepSY"/>
</dbReference>
<feature type="signal peptide" evidence="14">
    <location>
        <begin position="1"/>
        <end position="24"/>
    </location>
</feature>
<dbReference type="Pfam" id="PF04151">
    <property type="entry name" value="PPC"/>
    <property type="match status" value="2"/>
</dbReference>
<comment type="similarity">
    <text evidence="3">Belongs to the peptidase M4 family.</text>
</comment>
<dbReference type="Gene3D" id="3.10.170.10">
    <property type="match status" value="1"/>
</dbReference>
<dbReference type="AlphaFoldDB" id="A0AAU7QN50"/>
<feature type="domain" description="Peptidase C-terminal archaeal/bacterial" evidence="18">
    <location>
        <begin position="534"/>
        <end position="600"/>
    </location>
</feature>
<dbReference type="GO" id="GO:0008236">
    <property type="term" value="F:serine-type peptidase activity"/>
    <property type="evidence" value="ECO:0007669"/>
    <property type="project" value="UniProtKB-KW"/>
</dbReference>
<keyword evidence="7 14" id="KW-0732">Signal</keyword>
<dbReference type="GO" id="GO:0006508">
    <property type="term" value="P:proteolysis"/>
    <property type="evidence" value="ECO:0007669"/>
    <property type="project" value="UniProtKB-KW"/>
</dbReference>
<evidence type="ECO:0000259" key="16">
    <source>
        <dbReference type="Pfam" id="PF02868"/>
    </source>
</evidence>
<dbReference type="Gene3D" id="3.10.450.490">
    <property type="match status" value="1"/>
</dbReference>
<dbReference type="Gene3D" id="1.10.390.10">
    <property type="entry name" value="Neutral Protease Domain 2"/>
    <property type="match status" value="1"/>
</dbReference>
<evidence type="ECO:0000256" key="11">
    <source>
        <dbReference type="ARBA" id="ARBA00023049"/>
    </source>
</evidence>
<feature type="domain" description="Peptidase M4 C-terminal" evidence="16">
    <location>
        <begin position="348"/>
        <end position="496"/>
    </location>
</feature>
<evidence type="ECO:0000256" key="13">
    <source>
        <dbReference type="PIRSR" id="PIRSR623612-1"/>
    </source>
</evidence>
<dbReference type="EMBL" id="CP157948">
    <property type="protein sequence ID" value="XBS90921.1"/>
    <property type="molecule type" value="Genomic_DNA"/>
</dbReference>
<dbReference type="PANTHER" id="PTHR33794">
    <property type="entry name" value="BACILLOLYSIN"/>
    <property type="match status" value="1"/>
</dbReference>
<dbReference type="InterPro" id="IPR050728">
    <property type="entry name" value="Zinc_Metalloprotease_M4"/>
</dbReference>
<feature type="active site" description="Proton donor" evidence="13">
    <location>
        <position position="424"/>
    </location>
</feature>
<dbReference type="FunFam" id="2.60.120.380:FF:000013">
    <property type="entry name" value="Alkaline serine protease"/>
    <property type="match status" value="1"/>
</dbReference>
<accession>A0AAU7QN50</accession>
<sequence>MPNHYRLKLLVAAIGVATASVATAATTKTLHAQNLGAVPASSLAAQLNLGQDMSLAPRSAVSIANGHKVVRQQQMYRGVPVYGRSIAVVQDAQGNALRASGELMQDAQLGLSSVAPKLNAARAISALRAHAHTTLVGGTTISNQKTDLFVYPQDNGTARLVYRVSYFVNGANPSRPTAIIDANTGEVVKSWNGLTDASATGPGGNQKTGKYIYGTDYAALDVTQSGSTCTLQNTNVKTYNLNHGTSGGSVVSFTCSNSDTDAINGAYSPVNDAHHFGGVVHDMYNAYTGAPPLNMQLRMNVHYKSNYENAFWDGSAMNFGDGASTFYPLVSLDVTSHEISHGYTEQNSNLEYSGQSGGMNEAYSDIAGEAAEFYDRGSADFLVGADIVKTSAGIGDALRYMCNPPQDGGSIDNAANYTSSLDVHYSSGVYNKAFCLLAKTSGWDVKKAFQAFALANKSYWTATSTFNSGACGVESAATDLGYNANDVITAFTGVGVTCPGTGGGGGGGGGGTTTELQNNVAVTGVSAATGADNDYFITVPAGATNLVMSISGGTGDADLYTKAGSAPTTSSYDCRPYKTGNAESCTVAAPVAGKYYVKVHAYAAYSGVTVKASYSTGGGGGGGGGGGSTSVNLPTVSTGNFSATFTQAVTAGHTATISIAGGTGDADLYVKAGSAPTTSSYNCRPYKTGNSETCTFTPTSNTTYYIKVRAYQTFSGVTLTTSSN</sequence>
<comment type="subcellular location">
    <subcellularLocation>
        <location evidence="2">Secreted</location>
    </subcellularLocation>
</comment>
<dbReference type="InterPro" id="IPR013856">
    <property type="entry name" value="Peptidase_M4_domain"/>
</dbReference>
<evidence type="ECO:0000256" key="5">
    <source>
        <dbReference type="ARBA" id="ARBA00022670"/>
    </source>
</evidence>
<feature type="active site" evidence="13">
    <location>
        <position position="338"/>
    </location>
</feature>
<evidence type="ECO:0000256" key="3">
    <source>
        <dbReference type="ARBA" id="ARBA00009388"/>
    </source>
</evidence>
<evidence type="ECO:0000259" key="15">
    <source>
        <dbReference type="Pfam" id="PF01447"/>
    </source>
</evidence>
<keyword evidence="12" id="KW-0865">Zymogen</keyword>
<dbReference type="InterPro" id="IPR027268">
    <property type="entry name" value="Peptidase_M4/M1_CTD_sf"/>
</dbReference>
<evidence type="ECO:0000256" key="1">
    <source>
        <dbReference type="ARBA" id="ARBA00001947"/>
    </source>
</evidence>
<feature type="domain" description="Peptidase M4" evidence="15">
    <location>
        <begin position="207"/>
        <end position="345"/>
    </location>
</feature>
<evidence type="ECO:0000256" key="6">
    <source>
        <dbReference type="ARBA" id="ARBA00022723"/>
    </source>
</evidence>
<dbReference type="Gene3D" id="3.10.450.40">
    <property type="match status" value="1"/>
</dbReference>
<keyword evidence="5" id="KW-0645">Protease</keyword>
<evidence type="ECO:0000313" key="20">
    <source>
        <dbReference type="EMBL" id="XBS90921.1"/>
    </source>
</evidence>
<dbReference type="RefSeq" id="WP_350016821.1">
    <property type="nucleotide sequence ID" value="NZ_CP157948.1"/>
</dbReference>
<evidence type="ECO:0000256" key="8">
    <source>
        <dbReference type="ARBA" id="ARBA00022801"/>
    </source>
</evidence>
<dbReference type="PRINTS" id="PR00730">
    <property type="entry name" value="THERMOLYSIN"/>
</dbReference>
<dbReference type="InterPro" id="IPR001570">
    <property type="entry name" value="Peptidase_M4_C_domain"/>
</dbReference>
<evidence type="ECO:0000259" key="18">
    <source>
        <dbReference type="Pfam" id="PF04151"/>
    </source>
</evidence>
<dbReference type="InterPro" id="IPR007280">
    <property type="entry name" value="Peptidase_C_arc/bac"/>
</dbReference>
<evidence type="ECO:0000256" key="12">
    <source>
        <dbReference type="ARBA" id="ARBA00023145"/>
    </source>
</evidence>
<evidence type="ECO:0000259" key="19">
    <source>
        <dbReference type="Pfam" id="PF07504"/>
    </source>
</evidence>
<dbReference type="InterPro" id="IPR023612">
    <property type="entry name" value="Peptidase_M4"/>
</dbReference>
<organism evidence="20">
    <name type="scientific">Rhodanobacter sp. IGA1.0</name>
    <dbReference type="NCBI Taxonomy" id="3158582"/>
    <lineage>
        <taxon>Bacteria</taxon>
        <taxon>Pseudomonadati</taxon>
        <taxon>Pseudomonadota</taxon>
        <taxon>Gammaproteobacteria</taxon>
        <taxon>Lysobacterales</taxon>
        <taxon>Rhodanobacteraceae</taxon>
        <taxon>Rhodanobacter</taxon>
    </lineage>
</organism>
<evidence type="ECO:0000256" key="9">
    <source>
        <dbReference type="ARBA" id="ARBA00022825"/>
    </source>
</evidence>
<feature type="chain" id="PRO_5043358300" evidence="14">
    <location>
        <begin position="25"/>
        <end position="724"/>
    </location>
</feature>
<feature type="domain" description="Peptidase C-terminal archaeal/bacterial" evidence="18">
    <location>
        <begin position="642"/>
        <end position="710"/>
    </location>
</feature>
<comment type="cofactor">
    <cofactor evidence="1">
        <name>Zn(2+)</name>
        <dbReference type="ChEBI" id="CHEBI:29105"/>
    </cofactor>
</comment>
<evidence type="ECO:0000256" key="7">
    <source>
        <dbReference type="ARBA" id="ARBA00022729"/>
    </source>
</evidence>
<dbReference type="SUPFAM" id="SSF55486">
    <property type="entry name" value="Metalloproteases ('zincins'), catalytic domain"/>
    <property type="match status" value="1"/>
</dbReference>
<dbReference type="InterPro" id="IPR011096">
    <property type="entry name" value="FTP_domain"/>
</dbReference>
<keyword evidence="11" id="KW-0482">Metalloprotease</keyword>
<dbReference type="Pfam" id="PF02868">
    <property type="entry name" value="Peptidase_M4_C"/>
    <property type="match status" value="1"/>
</dbReference>
<dbReference type="GO" id="GO:0004222">
    <property type="term" value="F:metalloendopeptidase activity"/>
    <property type="evidence" value="ECO:0007669"/>
    <property type="project" value="InterPro"/>
</dbReference>
<dbReference type="Gene3D" id="2.60.120.380">
    <property type="match status" value="2"/>
</dbReference>
<evidence type="ECO:0000256" key="14">
    <source>
        <dbReference type="SAM" id="SignalP"/>
    </source>
</evidence>
<dbReference type="Pfam" id="PF01447">
    <property type="entry name" value="Peptidase_M4"/>
    <property type="match status" value="1"/>
</dbReference>
<keyword evidence="6" id="KW-0479">Metal-binding</keyword>
<feature type="domain" description="FTP" evidence="19">
    <location>
        <begin position="55"/>
        <end position="103"/>
    </location>
</feature>
<protein>
    <submittedName>
        <fullName evidence="20">Pre-peptidase C-terminal domain-containing protein</fullName>
    </submittedName>
</protein>
<keyword evidence="8" id="KW-0378">Hydrolase</keyword>
<dbReference type="PANTHER" id="PTHR33794:SF1">
    <property type="entry name" value="BACILLOLYSIN"/>
    <property type="match status" value="1"/>
</dbReference>
<evidence type="ECO:0000259" key="17">
    <source>
        <dbReference type="Pfam" id="PF03413"/>
    </source>
</evidence>
<dbReference type="GO" id="GO:0005576">
    <property type="term" value="C:extracellular region"/>
    <property type="evidence" value="ECO:0007669"/>
    <property type="project" value="UniProtKB-SubCell"/>
</dbReference>
<keyword evidence="4" id="KW-0964">Secreted</keyword>
<dbReference type="Pfam" id="PF03413">
    <property type="entry name" value="PepSY"/>
    <property type="match status" value="1"/>
</dbReference>
<dbReference type="GO" id="GO:0046872">
    <property type="term" value="F:metal ion binding"/>
    <property type="evidence" value="ECO:0007669"/>
    <property type="project" value="UniProtKB-KW"/>
</dbReference>
<evidence type="ECO:0000256" key="10">
    <source>
        <dbReference type="ARBA" id="ARBA00022833"/>
    </source>
</evidence>
<proteinExistence type="inferred from homology"/>
<reference evidence="20" key="1">
    <citation type="submission" date="2024-06" db="EMBL/GenBank/DDBJ databases">
        <authorList>
            <person name="Sun Y."/>
        </authorList>
    </citation>
    <scope>NUCLEOTIDE SEQUENCE</scope>
    <source>
        <strain evidence="20">IGA1.0</strain>
    </source>
</reference>
<name>A0AAU7QN50_9GAMM</name>
<keyword evidence="9" id="KW-0720">Serine protease</keyword>
<feature type="domain" description="PepSY" evidence="17">
    <location>
        <begin position="117"/>
        <end position="191"/>
    </location>
</feature>
<gene>
    <name evidence="20" type="ORF">ABNK63_04545</name>
</gene>
<evidence type="ECO:0000256" key="4">
    <source>
        <dbReference type="ARBA" id="ARBA00022525"/>
    </source>
</evidence>
<dbReference type="CDD" id="cd09597">
    <property type="entry name" value="M4_TLP"/>
    <property type="match status" value="1"/>
</dbReference>
<keyword evidence="10" id="KW-0862">Zinc</keyword>
<dbReference type="Pfam" id="PF07504">
    <property type="entry name" value="FTP"/>
    <property type="match status" value="1"/>
</dbReference>
<evidence type="ECO:0000256" key="2">
    <source>
        <dbReference type="ARBA" id="ARBA00004613"/>
    </source>
</evidence>